<accession>A0A381TWM6</accession>
<dbReference type="Gene3D" id="1.10.357.10">
    <property type="entry name" value="Tetracycline Repressor, domain 2"/>
    <property type="match status" value="1"/>
</dbReference>
<protein>
    <recommendedName>
        <fullName evidence="2">Tetracyclin repressor-like C-terminal domain-containing protein</fullName>
    </recommendedName>
</protein>
<proteinExistence type="predicted"/>
<sequence length="190" mass="22464">MNSKDIQLKDKIVQQAIRSVRKDHKVDEVSLLAISKELNVDFSEVTKYYTSMEDIFLEQQKKNWKSTFKMLDKRLKKAKNPGDFKSLFDKFLEDFVSELSLNADLHWEVCSFIPVCLEFRETNKKKLAVKIRNVIKRGWPGKTDNVLDRQTDLFILSFFGFIDHVVHKPVKERAKILKDFRNMLNLHLQD</sequence>
<feature type="non-terminal residue" evidence="1">
    <location>
        <position position="190"/>
    </location>
</feature>
<evidence type="ECO:0000313" key="1">
    <source>
        <dbReference type="EMBL" id="SVA20259.1"/>
    </source>
</evidence>
<gene>
    <name evidence="1" type="ORF">METZ01_LOCUS73113</name>
</gene>
<reference evidence="1" key="1">
    <citation type="submission" date="2018-05" db="EMBL/GenBank/DDBJ databases">
        <authorList>
            <person name="Lanie J.A."/>
            <person name="Ng W.-L."/>
            <person name="Kazmierczak K.M."/>
            <person name="Andrzejewski T.M."/>
            <person name="Davidsen T.M."/>
            <person name="Wayne K.J."/>
            <person name="Tettelin H."/>
            <person name="Glass J.I."/>
            <person name="Rusch D."/>
            <person name="Podicherti R."/>
            <person name="Tsui H.-C.T."/>
            <person name="Winkler M.E."/>
        </authorList>
    </citation>
    <scope>NUCLEOTIDE SEQUENCE</scope>
</reference>
<name>A0A381TWM6_9ZZZZ</name>
<dbReference type="EMBL" id="UINC01005274">
    <property type="protein sequence ID" value="SVA20259.1"/>
    <property type="molecule type" value="Genomic_DNA"/>
</dbReference>
<feature type="non-terminal residue" evidence="1">
    <location>
        <position position="1"/>
    </location>
</feature>
<evidence type="ECO:0008006" key="2">
    <source>
        <dbReference type="Google" id="ProtNLM"/>
    </source>
</evidence>
<organism evidence="1">
    <name type="scientific">marine metagenome</name>
    <dbReference type="NCBI Taxonomy" id="408172"/>
    <lineage>
        <taxon>unclassified sequences</taxon>
        <taxon>metagenomes</taxon>
        <taxon>ecological metagenomes</taxon>
    </lineage>
</organism>
<dbReference type="AlphaFoldDB" id="A0A381TWM6"/>